<evidence type="ECO:0000256" key="5">
    <source>
        <dbReference type="ARBA" id="ARBA00023002"/>
    </source>
</evidence>
<dbReference type="Proteomes" id="UP000294599">
    <property type="component" value="Unassembled WGS sequence"/>
</dbReference>
<evidence type="ECO:0000259" key="15">
    <source>
        <dbReference type="Pfam" id="PF00745"/>
    </source>
</evidence>
<evidence type="ECO:0000256" key="7">
    <source>
        <dbReference type="ARBA" id="ARBA00047464"/>
    </source>
</evidence>
<comment type="miscellaneous">
    <text evidence="9">During catalysis, the active site Cys acts as a nucleophile attacking the alpha-carbonyl group of tRNA-bound glutamate with the formation of a thioester intermediate between enzyme and glutamate, and the concomitant release of tRNA(Glu). The thioester intermediate is finally reduced by direct hydride transfer from NADPH, to form the product GSA.</text>
</comment>
<evidence type="ECO:0000313" key="19">
    <source>
        <dbReference type="Proteomes" id="UP000294599"/>
    </source>
</evidence>
<dbReference type="GO" id="GO:0050661">
    <property type="term" value="F:NADP binding"/>
    <property type="evidence" value="ECO:0007669"/>
    <property type="project" value="InterPro"/>
</dbReference>
<dbReference type="Pfam" id="PF05201">
    <property type="entry name" value="GlutR_N"/>
    <property type="match status" value="1"/>
</dbReference>
<dbReference type="CDD" id="cd05213">
    <property type="entry name" value="NAD_bind_Glutamyl_tRNA_reduct"/>
    <property type="match status" value="1"/>
</dbReference>
<evidence type="ECO:0000256" key="1">
    <source>
        <dbReference type="ARBA" id="ARBA00005059"/>
    </source>
</evidence>
<sequence>MTLFVLGINHRSAPLAWRERVAFGEDAARVALPALTAMPGVKEAALVNTCNRTEVITRIEPGQEAAVMQWLHDSQSLASGSLDEFLYRHVDADAARHVFRVASGLDSMVLGEPQILGQLKDAWRQAHEVGTLGASLERLFQHSFSVAKRVRTETAIGRHPVSVAYCAVRLAQESFIDLRTATVLLIGAGETIELALRHLEQAGTGRLLIANRTVANAQALAQRCGAFVLPLSDLDRHLHEADIVISATGSQHRVLEQPQVAAALKARRRRPMLLLDLAVPRDIDPDCSKLEDAFLYAVDDLRQIIERNLDQRRAGAREAEVLIDLQVDHYLTWLRAQSSTGPLRRLRADGEHMRREALAKARAELAAGRPAEEVLELLAHTLTNRLLHAPSARLRAAAEQGDMTLLNAAERLFSTDGEAP</sequence>
<organism evidence="18 19">
    <name type="scientific">Pseudofulvimonas gallinarii</name>
    <dbReference type="NCBI Taxonomy" id="634155"/>
    <lineage>
        <taxon>Bacteria</taxon>
        <taxon>Pseudomonadati</taxon>
        <taxon>Pseudomonadota</taxon>
        <taxon>Gammaproteobacteria</taxon>
        <taxon>Lysobacterales</taxon>
        <taxon>Rhodanobacteraceae</taxon>
        <taxon>Pseudofulvimonas</taxon>
    </lineage>
</organism>
<name>A0A4R3LKJ0_9GAMM</name>
<dbReference type="Gene3D" id="3.40.50.720">
    <property type="entry name" value="NAD(P)-binding Rossmann-like Domain"/>
    <property type="match status" value="1"/>
</dbReference>
<dbReference type="FunFam" id="3.30.460.30:FF:000001">
    <property type="entry name" value="Glutamyl-tRNA reductase"/>
    <property type="match status" value="1"/>
</dbReference>
<evidence type="ECO:0000256" key="12">
    <source>
        <dbReference type="PIRSR" id="PIRSR000445-3"/>
    </source>
</evidence>
<dbReference type="SUPFAM" id="SSF51735">
    <property type="entry name" value="NAD(P)-binding Rossmann-fold domains"/>
    <property type="match status" value="1"/>
</dbReference>
<evidence type="ECO:0000256" key="10">
    <source>
        <dbReference type="PIRSR" id="PIRSR000445-1"/>
    </source>
</evidence>
<dbReference type="InterPro" id="IPR015895">
    <property type="entry name" value="4pyrrol_synth_GluRdtase_N"/>
</dbReference>
<proteinExistence type="inferred from homology"/>
<dbReference type="Pfam" id="PF01488">
    <property type="entry name" value="Shikimate_DH"/>
    <property type="match status" value="1"/>
</dbReference>
<dbReference type="InterPro" id="IPR036291">
    <property type="entry name" value="NAD(P)-bd_dom_sf"/>
</dbReference>
<dbReference type="SUPFAM" id="SSF69075">
    <property type="entry name" value="Glutamyl tRNA-reductase dimerization domain"/>
    <property type="match status" value="1"/>
</dbReference>
<comment type="catalytic activity">
    <reaction evidence="7 9 14">
        <text>(S)-4-amino-5-oxopentanoate + tRNA(Glu) + NADP(+) = L-glutamyl-tRNA(Glu) + NADPH + H(+)</text>
        <dbReference type="Rhea" id="RHEA:12344"/>
        <dbReference type="Rhea" id="RHEA-COMP:9663"/>
        <dbReference type="Rhea" id="RHEA-COMP:9680"/>
        <dbReference type="ChEBI" id="CHEBI:15378"/>
        <dbReference type="ChEBI" id="CHEBI:57501"/>
        <dbReference type="ChEBI" id="CHEBI:57783"/>
        <dbReference type="ChEBI" id="CHEBI:58349"/>
        <dbReference type="ChEBI" id="CHEBI:78442"/>
        <dbReference type="ChEBI" id="CHEBI:78520"/>
        <dbReference type="EC" id="1.2.1.70"/>
    </reaction>
</comment>
<feature type="binding site" evidence="9 11">
    <location>
        <begin position="112"/>
        <end position="114"/>
    </location>
    <ligand>
        <name>substrate</name>
    </ligand>
</feature>
<dbReference type="AlphaFoldDB" id="A0A4R3LKJ0"/>
<evidence type="ECO:0000256" key="14">
    <source>
        <dbReference type="RuleBase" id="RU000584"/>
    </source>
</evidence>
<comment type="subunit">
    <text evidence="9">Homodimer.</text>
</comment>
<evidence type="ECO:0000259" key="16">
    <source>
        <dbReference type="Pfam" id="PF01488"/>
    </source>
</evidence>
<evidence type="ECO:0000256" key="8">
    <source>
        <dbReference type="ARBA" id="ARBA00068659"/>
    </source>
</evidence>
<dbReference type="InterPro" id="IPR018214">
    <property type="entry name" value="GluRdtase_CS"/>
</dbReference>
<evidence type="ECO:0000256" key="2">
    <source>
        <dbReference type="ARBA" id="ARBA00005916"/>
    </source>
</evidence>
<dbReference type="NCBIfam" id="TIGR01035">
    <property type="entry name" value="hemA"/>
    <property type="match status" value="1"/>
</dbReference>
<evidence type="ECO:0000256" key="11">
    <source>
        <dbReference type="PIRSR" id="PIRSR000445-2"/>
    </source>
</evidence>
<feature type="domain" description="Glutamyl-tRNA reductase N-terminal" evidence="17">
    <location>
        <begin position="6"/>
        <end position="154"/>
    </location>
</feature>
<feature type="domain" description="Tetrapyrrole biosynthesis glutamyl-tRNA reductase dimerisation" evidence="15">
    <location>
        <begin position="318"/>
        <end position="414"/>
    </location>
</feature>
<evidence type="ECO:0000256" key="13">
    <source>
        <dbReference type="PIRSR" id="PIRSR000445-4"/>
    </source>
</evidence>
<dbReference type="PANTHER" id="PTHR43013:SF1">
    <property type="entry name" value="GLUTAMYL-TRNA REDUCTASE"/>
    <property type="match status" value="1"/>
</dbReference>
<feature type="binding site" evidence="9 12">
    <location>
        <begin position="187"/>
        <end position="192"/>
    </location>
    <ligand>
        <name>NADP(+)</name>
        <dbReference type="ChEBI" id="CHEBI:58349"/>
    </ligand>
</feature>
<dbReference type="EMBL" id="SMAF01000002">
    <property type="protein sequence ID" value="TCT00714.1"/>
    <property type="molecule type" value="Genomic_DNA"/>
</dbReference>
<evidence type="ECO:0000256" key="9">
    <source>
        <dbReference type="HAMAP-Rule" id="MF_00087"/>
    </source>
</evidence>
<feature type="binding site" evidence="9 11">
    <location>
        <position position="107"/>
    </location>
    <ligand>
        <name>substrate</name>
    </ligand>
</feature>
<dbReference type="InterPro" id="IPR015896">
    <property type="entry name" value="4pyrrol_synth_GluRdtase_dimer"/>
</dbReference>
<dbReference type="EC" id="1.2.1.70" evidence="3 9"/>
<dbReference type="FunFam" id="3.40.50.720:FF:000031">
    <property type="entry name" value="Glutamyl-tRNA reductase"/>
    <property type="match status" value="1"/>
</dbReference>
<dbReference type="InterPro" id="IPR006151">
    <property type="entry name" value="Shikm_DH/Glu-tRNA_Rdtase"/>
</dbReference>
<dbReference type="Gene3D" id="3.30.460.30">
    <property type="entry name" value="Glutamyl-tRNA reductase, N-terminal domain"/>
    <property type="match status" value="1"/>
</dbReference>
<feature type="binding site" evidence="9 11">
    <location>
        <begin position="49"/>
        <end position="52"/>
    </location>
    <ligand>
        <name>substrate</name>
    </ligand>
</feature>
<evidence type="ECO:0000256" key="4">
    <source>
        <dbReference type="ARBA" id="ARBA00022857"/>
    </source>
</evidence>
<evidence type="ECO:0000256" key="6">
    <source>
        <dbReference type="ARBA" id="ARBA00023244"/>
    </source>
</evidence>
<gene>
    <name evidence="9" type="primary">hemA</name>
    <name evidence="18" type="ORF">EDC25_10279</name>
</gene>
<reference evidence="18 19" key="1">
    <citation type="submission" date="2019-03" db="EMBL/GenBank/DDBJ databases">
        <title>Genomic Encyclopedia of Type Strains, Phase IV (KMG-IV): sequencing the most valuable type-strain genomes for metagenomic binning, comparative biology and taxonomic classification.</title>
        <authorList>
            <person name="Goeker M."/>
        </authorList>
    </citation>
    <scope>NUCLEOTIDE SEQUENCE [LARGE SCALE GENOMIC DNA]</scope>
    <source>
        <strain evidence="18 19">DSM 21944</strain>
    </source>
</reference>
<dbReference type="InterPro" id="IPR000343">
    <property type="entry name" value="4pyrrol_synth_GluRdtase"/>
</dbReference>
<dbReference type="PROSITE" id="PS00747">
    <property type="entry name" value="GLUTR"/>
    <property type="match status" value="1"/>
</dbReference>
<dbReference type="GO" id="GO:0019353">
    <property type="term" value="P:protoporphyrinogen IX biosynthetic process from glutamate"/>
    <property type="evidence" value="ECO:0007669"/>
    <property type="project" value="TreeGrafter"/>
</dbReference>
<dbReference type="SUPFAM" id="SSF69742">
    <property type="entry name" value="Glutamyl tRNA-reductase catalytic, N-terminal domain"/>
    <property type="match status" value="1"/>
</dbReference>
<dbReference type="InterPro" id="IPR036453">
    <property type="entry name" value="GluRdtase_dimer_dom_sf"/>
</dbReference>
<comment type="pathway">
    <text evidence="1 9 14">Porphyrin-containing compound metabolism; protoporphyrin-IX biosynthesis; 5-aminolevulinate from L-glutamyl-tRNA(Glu): step 1/2.</text>
</comment>
<dbReference type="Pfam" id="PF00745">
    <property type="entry name" value="GlutR_dimer"/>
    <property type="match status" value="1"/>
</dbReference>
<feature type="domain" description="Quinate/shikimate 5-dehydrogenase/glutamyl-tRNA reductase" evidence="16">
    <location>
        <begin position="170"/>
        <end position="304"/>
    </location>
</feature>
<dbReference type="GO" id="GO:0008883">
    <property type="term" value="F:glutamyl-tRNA reductase activity"/>
    <property type="evidence" value="ECO:0007669"/>
    <property type="project" value="UniProtKB-UniRule"/>
</dbReference>
<dbReference type="HAMAP" id="MF_00087">
    <property type="entry name" value="Glu_tRNA_reductase"/>
    <property type="match status" value="1"/>
</dbReference>
<comment type="caution">
    <text evidence="18">The sequence shown here is derived from an EMBL/GenBank/DDBJ whole genome shotgun (WGS) entry which is preliminary data.</text>
</comment>
<evidence type="ECO:0000259" key="17">
    <source>
        <dbReference type="Pfam" id="PF05201"/>
    </source>
</evidence>
<keyword evidence="6 9" id="KW-0627">Porphyrin biosynthesis</keyword>
<evidence type="ECO:0000313" key="18">
    <source>
        <dbReference type="EMBL" id="TCT00714.1"/>
    </source>
</evidence>
<dbReference type="InterPro" id="IPR036343">
    <property type="entry name" value="GluRdtase_N_sf"/>
</dbReference>
<keyword evidence="4 9" id="KW-0521">NADP</keyword>
<feature type="site" description="Important for activity" evidence="9 13">
    <location>
        <position position="97"/>
    </location>
</feature>
<feature type="active site" description="Nucleophile" evidence="9 10">
    <location>
        <position position="50"/>
    </location>
</feature>
<comment type="similarity">
    <text evidence="2 9 14">Belongs to the glutamyl-tRNA reductase family.</text>
</comment>
<feature type="binding site" evidence="9 11">
    <location>
        <position position="118"/>
    </location>
    <ligand>
        <name>substrate</name>
    </ligand>
</feature>
<comment type="domain">
    <text evidence="9">Possesses an unusual extended V-shaped dimeric structure with each monomer consisting of three distinct domains arranged along a curved 'spinal' alpha-helix. The N-terminal catalytic domain specifically recognizes the glutamate moiety of the substrate. The second domain is the NADPH-binding domain, and the third C-terminal domain is responsible for dimerization.</text>
</comment>
<comment type="function">
    <text evidence="9">Catalyzes the NADPH-dependent reduction of glutamyl-tRNA(Glu) to glutamate 1-semialdehyde (GSA).</text>
</comment>
<dbReference type="OrthoDB" id="110209at2"/>
<evidence type="ECO:0000256" key="3">
    <source>
        <dbReference type="ARBA" id="ARBA00012970"/>
    </source>
</evidence>
<dbReference type="PANTHER" id="PTHR43013">
    <property type="entry name" value="GLUTAMYL-TRNA REDUCTASE"/>
    <property type="match status" value="1"/>
</dbReference>
<keyword evidence="19" id="KW-1185">Reference proteome</keyword>
<accession>A0A4R3LKJ0</accession>
<dbReference type="RefSeq" id="WP_123520836.1">
    <property type="nucleotide sequence ID" value="NZ_JBHLWF010000013.1"/>
</dbReference>
<dbReference type="PIRSF" id="PIRSF000445">
    <property type="entry name" value="4pyrrol_synth_GluRdtase"/>
    <property type="match status" value="1"/>
</dbReference>
<protein>
    <recommendedName>
        <fullName evidence="8 9">Glutamyl-tRNA reductase</fullName>
        <shortName evidence="9">GluTR</shortName>
        <ecNumber evidence="3 9">1.2.1.70</ecNumber>
    </recommendedName>
</protein>
<dbReference type="UniPathway" id="UPA00251">
    <property type="reaction ID" value="UER00316"/>
</dbReference>
<keyword evidence="5 9" id="KW-0560">Oxidoreductase</keyword>